<dbReference type="Proteomes" id="UP000466586">
    <property type="component" value="Unassembled WGS sequence"/>
</dbReference>
<feature type="domain" description="Peptidase M28" evidence="2">
    <location>
        <begin position="112"/>
        <end position="321"/>
    </location>
</feature>
<name>A0A7K1YCS7_9SPHI</name>
<keyword evidence="3" id="KW-0378">Hydrolase</keyword>
<dbReference type="GO" id="GO:0008235">
    <property type="term" value="F:metalloexopeptidase activity"/>
    <property type="evidence" value="ECO:0007669"/>
    <property type="project" value="InterPro"/>
</dbReference>
<evidence type="ECO:0000259" key="2">
    <source>
        <dbReference type="Pfam" id="PF04389"/>
    </source>
</evidence>
<reference evidence="3 4" key="1">
    <citation type="submission" date="2019-11" db="EMBL/GenBank/DDBJ databases">
        <title>Pedobacter sp. HMF7647 Genome sequencing and assembly.</title>
        <authorList>
            <person name="Kang H."/>
            <person name="Kim H."/>
            <person name="Joh K."/>
        </authorList>
    </citation>
    <scope>NUCLEOTIDE SEQUENCE [LARGE SCALE GENOMIC DNA]</scope>
    <source>
        <strain evidence="3 4">HMF7647</strain>
    </source>
</reference>
<keyword evidence="1" id="KW-0732">Signal</keyword>
<accession>A0A7K1YCS7</accession>
<dbReference type="PANTHER" id="PTHR12147">
    <property type="entry name" value="METALLOPEPTIDASE M28 FAMILY MEMBER"/>
    <property type="match status" value="1"/>
</dbReference>
<dbReference type="Gene3D" id="3.40.630.10">
    <property type="entry name" value="Zn peptidases"/>
    <property type="match status" value="1"/>
</dbReference>
<dbReference type="Pfam" id="PF04389">
    <property type="entry name" value="Peptidase_M28"/>
    <property type="match status" value="1"/>
</dbReference>
<protein>
    <submittedName>
        <fullName evidence="3">M20/M25/M40 family metallo-hydrolase</fullName>
    </submittedName>
</protein>
<organism evidence="3 4">
    <name type="scientific">Hufsiella arboris</name>
    <dbReference type="NCBI Taxonomy" id="2695275"/>
    <lineage>
        <taxon>Bacteria</taxon>
        <taxon>Pseudomonadati</taxon>
        <taxon>Bacteroidota</taxon>
        <taxon>Sphingobacteriia</taxon>
        <taxon>Sphingobacteriales</taxon>
        <taxon>Sphingobacteriaceae</taxon>
        <taxon>Hufsiella</taxon>
    </lineage>
</organism>
<feature type="signal peptide" evidence="1">
    <location>
        <begin position="1"/>
        <end position="21"/>
    </location>
</feature>
<dbReference type="AlphaFoldDB" id="A0A7K1YCS7"/>
<feature type="chain" id="PRO_5029799519" evidence="1">
    <location>
        <begin position="22"/>
        <end position="448"/>
    </location>
</feature>
<evidence type="ECO:0000256" key="1">
    <source>
        <dbReference type="SAM" id="SignalP"/>
    </source>
</evidence>
<evidence type="ECO:0000313" key="4">
    <source>
        <dbReference type="Proteomes" id="UP000466586"/>
    </source>
</evidence>
<dbReference type="InterPro" id="IPR007484">
    <property type="entry name" value="Peptidase_M28"/>
</dbReference>
<comment type="caution">
    <text evidence="3">The sequence shown here is derived from an EMBL/GenBank/DDBJ whole genome shotgun (WGS) entry which is preliminary data.</text>
</comment>
<dbReference type="SUPFAM" id="SSF53187">
    <property type="entry name" value="Zn-dependent exopeptidases"/>
    <property type="match status" value="1"/>
</dbReference>
<dbReference type="InterPro" id="IPR045175">
    <property type="entry name" value="M28_fam"/>
</dbReference>
<dbReference type="EMBL" id="WVHT01000007">
    <property type="protein sequence ID" value="MXV52383.1"/>
    <property type="molecule type" value="Genomic_DNA"/>
</dbReference>
<proteinExistence type="predicted"/>
<dbReference type="GO" id="GO:0006508">
    <property type="term" value="P:proteolysis"/>
    <property type="evidence" value="ECO:0007669"/>
    <property type="project" value="InterPro"/>
</dbReference>
<sequence>MKIVLSIITLSMLIASGFAQTIEKQDPVIKQMVDEVSSQNIEKTIRKLVSFQTRHTLSDTTSTKTGIGAARNWIKSEFENYSKASGGRLKVEFDTFTQTAGGRVPNPTIMKNVVATLPGTDPNDNRIFIISGHYDSRATDVMDAKSFAPGANDDASGTATSMELARVMSKQRFNATLVFVAMVGEEQGLNGATNLAKKAKDLGWNVAGMITNDIVGNTYGMETDLKDNRSVRVFSEGVPAGETQQQAGLRMSTGLENDEPARQFARYMKEIGERYVDQLEVKLIYRRDRYLRGGDHTPFSQQGFAAIRVTEMNENFERQHQNVRNENGIDYGDTPDFVDYNYVQKVARMNLSTLANLALAPLEPVNPGVVTSGLTNKTSLKWETPKGEKPAGYYVVMRETTSPVWERKLYTSDTKANLNYSKDNYFFGIQSVDAEGHESIVVIPKPVK</sequence>
<dbReference type="PANTHER" id="PTHR12147:SF26">
    <property type="entry name" value="PEPTIDASE M28 DOMAIN-CONTAINING PROTEIN"/>
    <property type="match status" value="1"/>
</dbReference>
<evidence type="ECO:0000313" key="3">
    <source>
        <dbReference type="EMBL" id="MXV52383.1"/>
    </source>
</evidence>
<keyword evidence="4" id="KW-1185">Reference proteome</keyword>
<dbReference type="RefSeq" id="WP_160845555.1">
    <property type="nucleotide sequence ID" value="NZ_WVHT01000007.1"/>
</dbReference>
<gene>
    <name evidence="3" type="ORF">GS399_15520</name>
</gene>